<dbReference type="GO" id="GO:0004252">
    <property type="term" value="F:serine-type endopeptidase activity"/>
    <property type="evidence" value="ECO:0007669"/>
    <property type="project" value="InterPro"/>
</dbReference>
<dbReference type="PROSITE" id="PS00134">
    <property type="entry name" value="TRYPSIN_HIS"/>
    <property type="match status" value="1"/>
</dbReference>
<dbReference type="InterPro" id="IPR018114">
    <property type="entry name" value="TRYPSIN_HIS"/>
</dbReference>
<comment type="similarity">
    <text evidence="2">Belongs to the peptidase S1 family. CLIP subfamily.</text>
</comment>
<dbReference type="GO" id="GO:0006508">
    <property type="term" value="P:proteolysis"/>
    <property type="evidence" value="ECO:0007669"/>
    <property type="project" value="UniProtKB-KW"/>
</dbReference>
<evidence type="ECO:0000259" key="5">
    <source>
        <dbReference type="PROSITE" id="PS50240"/>
    </source>
</evidence>
<gene>
    <name evidence="6" type="primary">TMPRSS15</name>
    <name evidence="6" type="ORF">CDAR_607531</name>
</gene>
<keyword evidence="3" id="KW-0645">Protease</keyword>
<reference evidence="6 7" key="1">
    <citation type="submission" date="2021-06" db="EMBL/GenBank/DDBJ databases">
        <title>Caerostris darwini draft genome.</title>
        <authorList>
            <person name="Kono N."/>
            <person name="Arakawa K."/>
        </authorList>
    </citation>
    <scope>NUCLEOTIDE SEQUENCE [LARGE SCALE GENOMIC DNA]</scope>
</reference>
<keyword evidence="3" id="KW-0378">Hydrolase</keyword>
<keyword evidence="4" id="KW-0472">Membrane</keyword>
<dbReference type="PROSITE" id="PS50240">
    <property type="entry name" value="TRYPSIN_DOM"/>
    <property type="match status" value="1"/>
</dbReference>
<evidence type="ECO:0000313" key="6">
    <source>
        <dbReference type="EMBL" id="GIY20851.1"/>
    </source>
</evidence>
<dbReference type="CDD" id="cd00190">
    <property type="entry name" value="Tryp_SPc"/>
    <property type="match status" value="1"/>
</dbReference>
<dbReference type="EMBL" id="BPLQ01006222">
    <property type="protein sequence ID" value="GIY20851.1"/>
    <property type="molecule type" value="Genomic_DNA"/>
</dbReference>
<dbReference type="InterPro" id="IPR001314">
    <property type="entry name" value="Peptidase_S1A"/>
</dbReference>
<feature type="domain" description="Peptidase S1" evidence="5">
    <location>
        <begin position="73"/>
        <end position="316"/>
    </location>
</feature>
<accession>A0AAV4RIV3</accession>
<keyword evidence="1" id="KW-1015">Disulfide bond</keyword>
<keyword evidence="4" id="KW-1133">Transmembrane helix</keyword>
<sequence length="321" mass="35480">MNTAKAYFVKIVTFFSIFQIIIFHNKEVRANSTSINGNAEINYRVLGSLAGDSDGRCDRCGQGIYNPDEGGRVINGRPVKPTYKYPWIVSVLFEGATVVECGAALISSTFVLTAAHCVFHDSPGCQSGYYSAKDCYMSPSQILVGLPDNDQMRPMPLKKIIPHPRFSYAKQIYDLALLQLKQPIECTHKTSPVCLADFNLDRPGQKLIVAGWGKNTNEGAEGSMVLREGVMKQIDARRCRKPQKPHNAYMSEVCAVGTSETSCQGDSGSSIFASYERKYFALGVVSHGVEDDCDLTTPVAFTKLFNHMSWIKQIVTDLPKH</sequence>
<dbReference type="InterPro" id="IPR001254">
    <property type="entry name" value="Trypsin_dom"/>
</dbReference>
<dbReference type="InterPro" id="IPR043504">
    <property type="entry name" value="Peptidase_S1_PA_chymotrypsin"/>
</dbReference>
<protein>
    <submittedName>
        <fullName evidence="6">Enteropeptidase</fullName>
    </submittedName>
</protein>
<dbReference type="Proteomes" id="UP001054837">
    <property type="component" value="Unassembled WGS sequence"/>
</dbReference>
<feature type="transmembrane region" description="Helical" evidence="4">
    <location>
        <begin position="7"/>
        <end position="24"/>
    </location>
</feature>
<evidence type="ECO:0000256" key="3">
    <source>
        <dbReference type="RuleBase" id="RU363034"/>
    </source>
</evidence>
<keyword evidence="3" id="KW-0720">Serine protease</keyword>
<dbReference type="InterPro" id="IPR033116">
    <property type="entry name" value="TRYPSIN_SER"/>
</dbReference>
<dbReference type="InterPro" id="IPR009003">
    <property type="entry name" value="Peptidase_S1_PA"/>
</dbReference>
<keyword evidence="4" id="KW-0812">Transmembrane</keyword>
<dbReference type="PANTHER" id="PTHR24256">
    <property type="entry name" value="TRYPTASE-RELATED"/>
    <property type="match status" value="1"/>
</dbReference>
<dbReference type="SMART" id="SM00020">
    <property type="entry name" value="Tryp_SPc"/>
    <property type="match status" value="1"/>
</dbReference>
<evidence type="ECO:0000256" key="4">
    <source>
        <dbReference type="SAM" id="Phobius"/>
    </source>
</evidence>
<dbReference type="InterPro" id="IPR051487">
    <property type="entry name" value="Ser/Thr_Proteases_Immune/Dev"/>
</dbReference>
<dbReference type="Pfam" id="PF00089">
    <property type="entry name" value="Trypsin"/>
    <property type="match status" value="1"/>
</dbReference>
<dbReference type="AlphaFoldDB" id="A0AAV4RIV3"/>
<comment type="caution">
    <text evidence="6">The sequence shown here is derived from an EMBL/GenBank/DDBJ whole genome shotgun (WGS) entry which is preliminary data.</text>
</comment>
<evidence type="ECO:0000256" key="1">
    <source>
        <dbReference type="ARBA" id="ARBA00023157"/>
    </source>
</evidence>
<proteinExistence type="inferred from homology"/>
<name>A0AAV4RIV3_9ARAC</name>
<evidence type="ECO:0000256" key="2">
    <source>
        <dbReference type="ARBA" id="ARBA00024195"/>
    </source>
</evidence>
<dbReference type="PROSITE" id="PS00135">
    <property type="entry name" value="TRYPSIN_SER"/>
    <property type="match status" value="1"/>
</dbReference>
<keyword evidence="7" id="KW-1185">Reference proteome</keyword>
<dbReference type="PRINTS" id="PR00722">
    <property type="entry name" value="CHYMOTRYPSIN"/>
</dbReference>
<organism evidence="6 7">
    <name type="scientific">Caerostris darwini</name>
    <dbReference type="NCBI Taxonomy" id="1538125"/>
    <lineage>
        <taxon>Eukaryota</taxon>
        <taxon>Metazoa</taxon>
        <taxon>Ecdysozoa</taxon>
        <taxon>Arthropoda</taxon>
        <taxon>Chelicerata</taxon>
        <taxon>Arachnida</taxon>
        <taxon>Araneae</taxon>
        <taxon>Araneomorphae</taxon>
        <taxon>Entelegynae</taxon>
        <taxon>Araneoidea</taxon>
        <taxon>Araneidae</taxon>
        <taxon>Caerostris</taxon>
    </lineage>
</organism>
<dbReference type="Gene3D" id="2.40.10.10">
    <property type="entry name" value="Trypsin-like serine proteases"/>
    <property type="match status" value="1"/>
</dbReference>
<evidence type="ECO:0000313" key="7">
    <source>
        <dbReference type="Proteomes" id="UP001054837"/>
    </source>
</evidence>
<dbReference type="SUPFAM" id="SSF50494">
    <property type="entry name" value="Trypsin-like serine proteases"/>
    <property type="match status" value="1"/>
</dbReference>